<comment type="subcellular location">
    <subcellularLocation>
        <location evidence="2">Cell membrane</location>
    </subcellularLocation>
</comment>
<keyword evidence="6" id="KW-0808">Transferase</keyword>
<evidence type="ECO:0000256" key="5">
    <source>
        <dbReference type="ARBA" id="ARBA00022553"/>
    </source>
</evidence>
<evidence type="ECO:0000256" key="4">
    <source>
        <dbReference type="ARBA" id="ARBA00022475"/>
    </source>
</evidence>
<dbReference type="GO" id="GO:0005524">
    <property type="term" value="F:ATP binding"/>
    <property type="evidence" value="ECO:0007669"/>
    <property type="project" value="UniProtKB-KW"/>
</dbReference>
<dbReference type="AlphaFoldDB" id="A0A7W6K7Y5"/>
<sequence length="484" mass="55650">MKWLTSRYVFLLAVITLIISLCLQCAWIRQLYTAQKKSVATALESIVSDASRRVTYQSIARGHEKSIRFQQFFLSPEWLALRQAFDDLKVDNLRSQFHYGITNDSSVVEMKMSFLNDPKKKISHRSSAVTDGKSQQEVSLQDRRDLKVMDSLVNHQLDLLGLHINRSYALYDYADGKLVKGRAIPNASSAFVSGKYTYNLKFQNRYQLVVPTITWLIIYQMKYYLISSFMMLALTAAAFYLLIRLMKKQQLYAQAKMSFTSNMTHELQTPISTIAVALESINKYHLIEEPEKLENYINISRHELQRLQAMIEKVLKQEQMDIGKTKLQFSLIEIQSVLKQVTRSMDIQVREKNMQLLLASANEPYFIKGDAMHIANVCYNLIDNALKYSPAQSRIEVSCSIADHELTISVKDNGPGIKEIYHQQVFERFFRIFNQDNIHNVKGSGLGLHYVKQVVTLHGGRVALQSKIGKGSNFMIILPLYEEN</sequence>
<keyword evidence="17" id="KW-1185">Reference proteome</keyword>
<evidence type="ECO:0000313" key="17">
    <source>
        <dbReference type="Proteomes" id="UP000642938"/>
    </source>
</evidence>
<keyword evidence="8 15" id="KW-0418">Kinase</keyword>
<dbReference type="GO" id="GO:0005886">
    <property type="term" value="C:plasma membrane"/>
    <property type="evidence" value="ECO:0007669"/>
    <property type="project" value="UniProtKB-SubCell"/>
</dbReference>
<dbReference type="SUPFAM" id="SSF47384">
    <property type="entry name" value="Homodimeric domain of signal transducing histidine kinase"/>
    <property type="match status" value="1"/>
</dbReference>
<comment type="catalytic activity">
    <reaction evidence="1">
        <text>ATP + protein L-histidine = ADP + protein N-phospho-L-histidine.</text>
        <dbReference type="EC" id="2.7.13.3"/>
    </reaction>
</comment>
<dbReference type="CDD" id="cd00082">
    <property type="entry name" value="HisKA"/>
    <property type="match status" value="1"/>
</dbReference>
<keyword evidence="9" id="KW-0067">ATP-binding</keyword>
<evidence type="ECO:0000256" key="8">
    <source>
        <dbReference type="ARBA" id="ARBA00022777"/>
    </source>
</evidence>
<comment type="caution">
    <text evidence="15">The sequence shown here is derived from an EMBL/GenBank/DDBJ whole genome shotgun (WGS) entry which is preliminary data.</text>
</comment>
<feature type="transmembrane region" description="Helical" evidence="12">
    <location>
        <begin position="223"/>
        <end position="243"/>
    </location>
</feature>
<name>A0A7W6K7Y5_9SPHI</name>
<dbReference type="FunFam" id="3.30.565.10:FF:000023">
    <property type="entry name" value="PAS domain-containing sensor histidine kinase"/>
    <property type="match status" value="1"/>
</dbReference>
<reference evidence="17" key="2">
    <citation type="journal article" date="2019" name="Int. J. Syst. Evol. Microbiol.">
        <title>The Global Catalogue of Microorganisms (GCM) 10K type strain sequencing project: providing services to taxonomists for standard genome sequencing and annotation.</title>
        <authorList>
            <consortium name="The Broad Institute Genomics Platform"/>
            <consortium name="The Broad Institute Genome Sequencing Center for Infectious Disease"/>
            <person name="Wu L."/>
            <person name="Ma J."/>
        </authorList>
    </citation>
    <scope>NUCLEOTIDE SEQUENCE [LARGE SCALE GENOMIC DNA]</scope>
    <source>
        <strain evidence="17">CGMCC 1.15287</strain>
    </source>
</reference>
<evidence type="ECO:0000313" key="15">
    <source>
        <dbReference type="EMBL" id="MBB4106873.1"/>
    </source>
</evidence>
<dbReference type="PRINTS" id="PR00344">
    <property type="entry name" value="BCTRLSENSOR"/>
</dbReference>
<evidence type="ECO:0000313" key="16">
    <source>
        <dbReference type="Proteomes" id="UP000532273"/>
    </source>
</evidence>
<evidence type="ECO:0000256" key="7">
    <source>
        <dbReference type="ARBA" id="ARBA00022741"/>
    </source>
</evidence>
<accession>A0A7W6K7Y5</accession>
<dbReference type="GO" id="GO:0000155">
    <property type="term" value="F:phosphorelay sensor kinase activity"/>
    <property type="evidence" value="ECO:0007669"/>
    <property type="project" value="InterPro"/>
</dbReference>
<keyword evidence="12" id="KW-0812">Transmembrane</keyword>
<proteinExistence type="predicted"/>
<dbReference type="EC" id="2.7.13.3" evidence="3"/>
<dbReference type="Pfam" id="PF02518">
    <property type="entry name" value="HATPase_c"/>
    <property type="match status" value="1"/>
</dbReference>
<dbReference type="Pfam" id="PF00512">
    <property type="entry name" value="HisKA"/>
    <property type="match status" value="1"/>
</dbReference>
<dbReference type="InterPro" id="IPR003661">
    <property type="entry name" value="HisK_dim/P_dom"/>
</dbReference>
<evidence type="ECO:0000256" key="9">
    <source>
        <dbReference type="ARBA" id="ARBA00022840"/>
    </source>
</evidence>
<dbReference type="CDD" id="cd00075">
    <property type="entry name" value="HATPase"/>
    <property type="match status" value="1"/>
</dbReference>
<dbReference type="InterPro" id="IPR004358">
    <property type="entry name" value="Sig_transdc_His_kin-like_C"/>
</dbReference>
<dbReference type="InterPro" id="IPR036097">
    <property type="entry name" value="HisK_dim/P_sf"/>
</dbReference>
<evidence type="ECO:0000259" key="13">
    <source>
        <dbReference type="PROSITE" id="PS50109"/>
    </source>
</evidence>
<dbReference type="InterPro" id="IPR003594">
    <property type="entry name" value="HATPase_dom"/>
</dbReference>
<reference evidence="15 16" key="3">
    <citation type="submission" date="2020-08" db="EMBL/GenBank/DDBJ databases">
        <title>Genomic Encyclopedia of Type Strains, Phase IV (KMG-IV): sequencing the most valuable type-strain genomes for metagenomic binning, comparative biology and taxonomic classification.</title>
        <authorList>
            <person name="Goeker M."/>
        </authorList>
    </citation>
    <scope>NUCLEOTIDE SEQUENCE [LARGE SCALE GENOMIC DNA]</scope>
    <source>
        <strain evidence="15 16">DSM 100774</strain>
    </source>
</reference>
<dbReference type="SMART" id="SM00388">
    <property type="entry name" value="HisKA"/>
    <property type="match status" value="1"/>
</dbReference>
<dbReference type="PROSITE" id="PS50109">
    <property type="entry name" value="HIS_KIN"/>
    <property type="match status" value="1"/>
</dbReference>
<dbReference type="RefSeq" id="WP_183760113.1">
    <property type="nucleotide sequence ID" value="NZ_BMHZ01000002.1"/>
</dbReference>
<evidence type="ECO:0000256" key="1">
    <source>
        <dbReference type="ARBA" id="ARBA00000085"/>
    </source>
</evidence>
<dbReference type="Proteomes" id="UP000532273">
    <property type="component" value="Unassembled WGS sequence"/>
</dbReference>
<reference evidence="14" key="4">
    <citation type="submission" date="2024-05" db="EMBL/GenBank/DDBJ databases">
        <authorList>
            <person name="Sun Q."/>
            <person name="Zhou Y."/>
        </authorList>
    </citation>
    <scope>NUCLEOTIDE SEQUENCE</scope>
    <source>
        <strain evidence="14">CGMCC 1.15287</strain>
    </source>
</reference>
<feature type="domain" description="Histidine kinase" evidence="13">
    <location>
        <begin position="262"/>
        <end position="482"/>
    </location>
</feature>
<dbReference type="Gene3D" id="1.10.287.130">
    <property type="match status" value="1"/>
</dbReference>
<dbReference type="GO" id="GO:0016036">
    <property type="term" value="P:cellular response to phosphate starvation"/>
    <property type="evidence" value="ECO:0007669"/>
    <property type="project" value="TreeGrafter"/>
</dbReference>
<gene>
    <name evidence="14" type="ORF">GCM10007422_19800</name>
    <name evidence="15" type="ORF">GGQ60_000833</name>
</gene>
<dbReference type="SUPFAM" id="SSF55874">
    <property type="entry name" value="ATPase domain of HSP90 chaperone/DNA topoisomerase II/histidine kinase"/>
    <property type="match status" value="1"/>
</dbReference>
<organism evidence="15 16">
    <name type="scientific">Pedobacter zeae</name>
    <dbReference type="NCBI Taxonomy" id="1737356"/>
    <lineage>
        <taxon>Bacteria</taxon>
        <taxon>Pseudomonadati</taxon>
        <taxon>Bacteroidota</taxon>
        <taxon>Sphingobacteriia</taxon>
        <taxon>Sphingobacteriales</taxon>
        <taxon>Sphingobacteriaceae</taxon>
        <taxon>Pedobacter</taxon>
    </lineage>
</organism>
<keyword evidence="5" id="KW-0597">Phosphoprotein</keyword>
<dbReference type="Gene3D" id="3.30.565.10">
    <property type="entry name" value="Histidine kinase-like ATPase, C-terminal domain"/>
    <property type="match status" value="1"/>
</dbReference>
<dbReference type="InterPro" id="IPR005467">
    <property type="entry name" value="His_kinase_dom"/>
</dbReference>
<evidence type="ECO:0000256" key="10">
    <source>
        <dbReference type="ARBA" id="ARBA00023012"/>
    </source>
</evidence>
<dbReference type="InterPro" id="IPR050351">
    <property type="entry name" value="BphY/WalK/GraS-like"/>
</dbReference>
<protein>
    <recommendedName>
        <fullName evidence="3">histidine kinase</fullName>
        <ecNumber evidence="3">2.7.13.3</ecNumber>
    </recommendedName>
</protein>
<dbReference type="GO" id="GO:0004721">
    <property type="term" value="F:phosphoprotein phosphatase activity"/>
    <property type="evidence" value="ECO:0007669"/>
    <property type="project" value="TreeGrafter"/>
</dbReference>
<keyword evidence="12" id="KW-1133">Transmembrane helix</keyword>
<dbReference type="PANTHER" id="PTHR45453:SF1">
    <property type="entry name" value="PHOSPHATE REGULON SENSOR PROTEIN PHOR"/>
    <property type="match status" value="1"/>
</dbReference>
<evidence type="ECO:0000256" key="3">
    <source>
        <dbReference type="ARBA" id="ARBA00012438"/>
    </source>
</evidence>
<keyword evidence="4" id="KW-1003">Cell membrane</keyword>
<dbReference type="EMBL" id="JACIEF010000001">
    <property type="protein sequence ID" value="MBB4106873.1"/>
    <property type="molecule type" value="Genomic_DNA"/>
</dbReference>
<dbReference type="EMBL" id="BMHZ01000002">
    <property type="protein sequence ID" value="GGH04270.1"/>
    <property type="molecule type" value="Genomic_DNA"/>
</dbReference>
<evidence type="ECO:0000256" key="11">
    <source>
        <dbReference type="ARBA" id="ARBA00023136"/>
    </source>
</evidence>
<keyword evidence="11 12" id="KW-0472">Membrane</keyword>
<dbReference type="SMART" id="SM00387">
    <property type="entry name" value="HATPase_c"/>
    <property type="match status" value="1"/>
</dbReference>
<evidence type="ECO:0000256" key="2">
    <source>
        <dbReference type="ARBA" id="ARBA00004236"/>
    </source>
</evidence>
<dbReference type="Proteomes" id="UP000642938">
    <property type="component" value="Unassembled WGS sequence"/>
</dbReference>
<evidence type="ECO:0000313" key="14">
    <source>
        <dbReference type="EMBL" id="GGH04270.1"/>
    </source>
</evidence>
<keyword evidence="10" id="KW-0902">Two-component regulatory system</keyword>
<evidence type="ECO:0000256" key="12">
    <source>
        <dbReference type="SAM" id="Phobius"/>
    </source>
</evidence>
<dbReference type="InterPro" id="IPR036890">
    <property type="entry name" value="HATPase_C_sf"/>
</dbReference>
<evidence type="ECO:0000256" key="6">
    <source>
        <dbReference type="ARBA" id="ARBA00022679"/>
    </source>
</evidence>
<keyword evidence="7" id="KW-0547">Nucleotide-binding</keyword>
<dbReference type="PANTHER" id="PTHR45453">
    <property type="entry name" value="PHOSPHATE REGULON SENSOR PROTEIN PHOR"/>
    <property type="match status" value="1"/>
</dbReference>
<reference evidence="14" key="1">
    <citation type="journal article" date="2014" name="Int. J. Syst. Evol. Microbiol.">
        <title>Complete genome of a new Firmicutes species belonging to the dominant human colonic microbiota ('Ruminococcus bicirculans') reveals two chromosomes and a selective capacity to utilize plant glucans.</title>
        <authorList>
            <consortium name="NISC Comparative Sequencing Program"/>
            <person name="Wegmann U."/>
            <person name="Louis P."/>
            <person name="Goesmann A."/>
            <person name="Henrissat B."/>
            <person name="Duncan S.H."/>
            <person name="Flint H.J."/>
        </authorList>
    </citation>
    <scope>NUCLEOTIDE SEQUENCE</scope>
    <source>
        <strain evidence="14">CGMCC 1.15287</strain>
    </source>
</reference>